<accession>A0ABW1ZZC6</accession>
<dbReference type="CDD" id="cd06533">
    <property type="entry name" value="Glyco_transf_WecG_TagA"/>
    <property type="match status" value="1"/>
</dbReference>
<dbReference type="InterPro" id="IPR004629">
    <property type="entry name" value="WecG_TagA_CpsF"/>
</dbReference>
<comment type="caution">
    <text evidence="3">The sequence shown here is derived from an EMBL/GenBank/DDBJ whole genome shotgun (WGS) entry which is preliminary data.</text>
</comment>
<evidence type="ECO:0000313" key="4">
    <source>
        <dbReference type="Proteomes" id="UP001596422"/>
    </source>
</evidence>
<dbReference type="RefSeq" id="WP_379909064.1">
    <property type="nucleotide sequence ID" value="NZ_JBHSWE010000001.1"/>
</dbReference>
<proteinExistence type="predicted"/>
<reference evidence="4" key="1">
    <citation type="journal article" date="2019" name="Int. J. Syst. Evol. Microbiol.">
        <title>The Global Catalogue of Microorganisms (GCM) 10K type strain sequencing project: providing services to taxonomists for standard genome sequencing and annotation.</title>
        <authorList>
            <consortium name="The Broad Institute Genomics Platform"/>
            <consortium name="The Broad Institute Genome Sequencing Center for Infectious Disease"/>
            <person name="Wu L."/>
            <person name="Ma J."/>
        </authorList>
    </citation>
    <scope>NUCLEOTIDE SEQUENCE [LARGE SCALE GENOMIC DNA]</scope>
    <source>
        <strain evidence="4">NBRC 111756</strain>
    </source>
</reference>
<keyword evidence="2" id="KW-0808">Transferase</keyword>
<protein>
    <submittedName>
        <fullName evidence="3">WecB/TagA/CpsF family glycosyltransferase</fullName>
    </submittedName>
</protein>
<name>A0ABW1ZZC6_9GAMM</name>
<dbReference type="Pfam" id="PF03808">
    <property type="entry name" value="Glyco_tran_WecG"/>
    <property type="match status" value="1"/>
</dbReference>
<keyword evidence="1" id="KW-0328">Glycosyltransferase</keyword>
<organism evidence="3 4">
    <name type="scientific">Marinobacterium aestuariivivens</name>
    <dbReference type="NCBI Taxonomy" id="1698799"/>
    <lineage>
        <taxon>Bacteria</taxon>
        <taxon>Pseudomonadati</taxon>
        <taxon>Pseudomonadota</taxon>
        <taxon>Gammaproteobacteria</taxon>
        <taxon>Oceanospirillales</taxon>
        <taxon>Oceanospirillaceae</taxon>
        <taxon>Marinobacterium</taxon>
    </lineage>
</organism>
<gene>
    <name evidence="3" type="ORF">ACFQDL_11000</name>
</gene>
<dbReference type="Proteomes" id="UP001596422">
    <property type="component" value="Unassembled WGS sequence"/>
</dbReference>
<evidence type="ECO:0000256" key="2">
    <source>
        <dbReference type="ARBA" id="ARBA00022679"/>
    </source>
</evidence>
<keyword evidence="4" id="KW-1185">Reference proteome</keyword>
<sequence>MQWEQLEGKITTFLNPFSYFITRDYKELKEFQVLYDGVSLCVLESIFDGSSVKRKRYSFDDTSLAPVVFSNAVRRSLSVGIIGSTEETICKARTLIEKKYPGIHIPFAYSGYLDADQYAKAVEDLFGCDIVVCGMGTPNQEALLLRLKSRGWHGTGFTCGGYFDQFCSTSGADYYPALIDKLNLRWAYRLYKEPRRLWKRYLLIYPAGMSIFIQEKLRALFRKPGAQEP</sequence>
<evidence type="ECO:0000313" key="3">
    <source>
        <dbReference type="EMBL" id="MFC6670557.1"/>
    </source>
</evidence>
<dbReference type="EMBL" id="JBHSWE010000001">
    <property type="protein sequence ID" value="MFC6670557.1"/>
    <property type="molecule type" value="Genomic_DNA"/>
</dbReference>
<dbReference type="PANTHER" id="PTHR34136:SF1">
    <property type="entry name" value="UDP-N-ACETYL-D-MANNOSAMINURONIC ACID TRANSFERASE"/>
    <property type="match status" value="1"/>
</dbReference>
<dbReference type="PANTHER" id="PTHR34136">
    <property type="match status" value="1"/>
</dbReference>
<evidence type="ECO:0000256" key="1">
    <source>
        <dbReference type="ARBA" id="ARBA00022676"/>
    </source>
</evidence>